<evidence type="ECO:0000259" key="2">
    <source>
        <dbReference type="PROSITE" id="PS51740"/>
    </source>
</evidence>
<dbReference type="Gene3D" id="2.10.260.10">
    <property type="match status" value="1"/>
</dbReference>
<keyword evidence="3" id="KW-0238">DNA-binding</keyword>
<sequence length="98" mass="10470">MGNIAHRPGRNESAGEEVTLTVDGHGRVTLPKGVRERLGIEPNDRISATLIGSVLEITPKPRSELQTATAERGEWANSTPIDAGEALFGSMDSDETTE</sequence>
<name>A0A9Q4Q1Y9_9EURY</name>
<keyword evidence="4" id="KW-1185">Reference proteome</keyword>
<dbReference type="Proteomes" id="UP001154061">
    <property type="component" value="Unassembled WGS sequence"/>
</dbReference>
<protein>
    <submittedName>
        <fullName evidence="3">AbrB/MazE/SpoVT family DNA-binding domain-containing protein</fullName>
    </submittedName>
</protein>
<dbReference type="RefSeq" id="WP_277521529.1">
    <property type="nucleotide sequence ID" value="NZ_JAMQOT010000003.1"/>
</dbReference>
<organism evidence="3 4">
    <name type="scientific">Natrinema salsiterrestre</name>
    <dbReference type="NCBI Taxonomy" id="2950540"/>
    <lineage>
        <taxon>Archaea</taxon>
        <taxon>Methanobacteriati</taxon>
        <taxon>Methanobacteriota</taxon>
        <taxon>Stenosarchaea group</taxon>
        <taxon>Halobacteria</taxon>
        <taxon>Halobacteriales</taxon>
        <taxon>Natrialbaceae</taxon>
        <taxon>Natrinema</taxon>
    </lineage>
</organism>
<dbReference type="Pfam" id="PF04014">
    <property type="entry name" value="MazE_antitoxin"/>
    <property type="match status" value="1"/>
</dbReference>
<dbReference type="SUPFAM" id="SSF89447">
    <property type="entry name" value="AbrB/MazE/MraZ-like"/>
    <property type="match status" value="1"/>
</dbReference>
<dbReference type="GO" id="GO:0003677">
    <property type="term" value="F:DNA binding"/>
    <property type="evidence" value="ECO:0007669"/>
    <property type="project" value="UniProtKB-KW"/>
</dbReference>
<evidence type="ECO:0000256" key="1">
    <source>
        <dbReference type="SAM" id="MobiDB-lite"/>
    </source>
</evidence>
<accession>A0A9Q4Q1Y9</accession>
<dbReference type="InterPro" id="IPR007159">
    <property type="entry name" value="SpoVT-AbrB_dom"/>
</dbReference>
<dbReference type="AlphaFoldDB" id="A0A9Q4Q1Y9"/>
<proteinExistence type="predicted"/>
<dbReference type="InterPro" id="IPR037914">
    <property type="entry name" value="SpoVT-AbrB_sf"/>
</dbReference>
<feature type="region of interest" description="Disordered" evidence="1">
    <location>
        <begin position="77"/>
        <end position="98"/>
    </location>
</feature>
<dbReference type="PROSITE" id="PS51740">
    <property type="entry name" value="SPOVT_ABRB"/>
    <property type="match status" value="1"/>
</dbReference>
<gene>
    <name evidence="3" type="ORF">NDI89_10505</name>
</gene>
<dbReference type="NCBIfam" id="TIGR01439">
    <property type="entry name" value="lp_hng_hel_AbrB"/>
    <property type="match status" value="1"/>
</dbReference>
<reference evidence="3" key="1">
    <citation type="submission" date="2022-06" db="EMBL/GenBank/DDBJ databases">
        <title>Natrinema sp. a new haloarchaeum isolate from saline soil.</title>
        <authorList>
            <person name="Strakova D."/>
            <person name="Galisteo C."/>
            <person name="Sanchez-Porro C."/>
            <person name="Ventosa A."/>
        </authorList>
    </citation>
    <scope>NUCLEOTIDE SEQUENCE</scope>
    <source>
        <strain evidence="3">S1CR25-10</strain>
    </source>
</reference>
<comment type="caution">
    <text evidence="3">The sequence shown here is derived from an EMBL/GenBank/DDBJ whole genome shotgun (WGS) entry which is preliminary data.</text>
</comment>
<feature type="domain" description="SpoVT-AbrB" evidence="2">
    <location>
        <begin position="17"/>
        <end position="62"/>
    </location>
</feature>
<dbReference type="EMBL" id="JAMQOT010000003">
    <property type="protein sequence ID" value="MDF9746011.1"/>
    <property type="molecule type" value="Genomic_DNA"/>
</dbReference>
<evidence type="ECO:0000313" key="3">
    <source>
        <dbReference type="EMBL" id="MDF9746011.1"/>
    </source>
</evidence>
<dbReference type="SMART" id="SM00966">
    <property type="entry name" value="SpoVT_AbrB"/>
    <property type="match status" value="1"/>
</dbReference>
<evidence type="ECO:0000313" key="4">
    <source>
        <dbReference type="Proteomes" id="UP001154061"/>
    </source>
</evidence>